<gene>
    <name evidence="10" type="ORF">SVUK_LOCUS2833</name>
</gene>
<evidence type="ECO:0000256" key="7">
    <source>
        <dbReference type="ARBA" id="ARBA00048348"/>
    </source>
</evidence>
<dbReference type="GO" id="GO:0005737">
    <property type="term" value="C:cytoplasm"/>
    <property type="evidence" value="ECO:0007669"/>
    <property type="project" value="TreeGrafter"/>
</dbReference>
<dbReference type="Proteomes" id="UP000270094">
    <property type="component" value="Unassembled WGS sequence"/>
</dbReference>
<dbReference type="EMBL" id="UYYB01006693">
    <property type="protein sequence ID" value="VDM67835.1"/>
    <property type="molecule type" value="Genomic_DNA"/>
</dbReference>
<comment type="catalytic activity">
    <reaction evidence="7 8">
        <text>hydrogencarbonate + H(+) = CO2 + H2O</text>
        <dbReference type="Rhea" id="RHEA:10748"/>
        <dbReference type="ChEBI" id="CHEBI:15377"/>
        <dbReference type="ChEBI" id="CHEBI:15378"/>
        <dbReference type="ChEBI" id="CHEBI:16526"/>
        <dbReference type="ChEBI" id="CHEBI:17544"/>
        <dbReference type="EC" id="4.2.1.1"/>
    </reaction>
</comment>
<dbReference type="EC" id="4.2.1.1" evidence="3 8"/>
<feature type="non-terminal residue" evidence="10">
    <location>
        <position position="161"/>
    </location>
</feature>
<dbReference type="InterPro" id="IPR001148">
    <property type="entry name" value="CA_dom"/>
</dbReference>
<comment type="similarity">
    <text evidence="2 8">Belongs to the alpha-carbonic anhydrase family.</text>
</comment>
<keyword evidence="5 8" id="KW-0862">Zinc</keyword>
<evidence type="ECO:0000256" key="1">
    <source>
        <dbReference type="ARBA" id="ARBA00001947"/>
    </source>
</evidence>
<dbReference type="Pfam" id="PF00194">
    <property type="entry name" value="Carb_anhydrase"/>
    <property type="match status" value="1"/>
</dbReference>
<evidence type="ECO:0000256" key="6">
    <source>
        <dbReference type="ARBA" id="ARBA00023239"/>
    </source>
</evidence>
<comment type="function">
    <text evidence="8">Reversible hydration of carbon dioxide.</text>
</comment>
<evidence type="ECO:0000313" key="11">
    <source>
        <dbReference type="Proteomes" id="UP000270094"/>
    </source>
</evidence>
<dbReference type="GO" id="GO:0004089">
    <property type="term" value="F:carbonate dehydratase activity"/>
    <property type="evidence" value="ECO:0007669"/>
    <property type="project" value="UniProtKB-UniRule"/>
</dbReference>
<reference evidence="10 11" key="1">
    <citation type="submission" date="2018-11" db="EMBL/GenBank/DDBJ databases">
        <authorList>
            <consortium name="Pathogen Informatics"/>
        </authorList>
    </citation>
    <scope>NUCLEOTIDE SEQUENCE [LARGE SCALE GENOMIC DNA]</scope>
</reference>
<dbReference type="CDD" id="cd00326">
    <property type="entry name" value="alpha_CA"/>
    <property type="match status" value="1"/>
</dbReference>
<keyword evidence="4 8" id="KW-0479">Metal-binding</keyword>
<dbReference type="GO" id="GO:0008270">
    <property type="term" value="F:zinc ion binding"/>
    <property type="evidence" value="ECO:0007669"/>
    <property type="project" value="UniProtKB-UniRule"/>
</dbReference>
<comment type="cofactor">
    <cofactor evidence="1 8">
        <name>Zn(2+)</name>
        <dbReference type="ChEBI" id="CHEBI:29105"/>
    </cofactor>
</comment>
<evidence type="ECO:0000256" key="8">
    <source>
        <dbReference type="RuleBase" id="RU367011"/>
    </source>
</evidence>
<dbReference type="InterPro" id="IPR023561">
    <property type="entry name" value="Carbonic_anhydrase_a-class"/>
</dbReference>
<accession>A0A3P7K968</accession>
<evidence type="ECO:0000256" key="5">
    <source>
        <dbReference type="ARBA" id="ARBA00022833"/>
    </source>
</evidence>
<evidence type="ECO:0000256" key="2">
    <source>
        <dbReference type="ARBA" id="ARBA00010718"/>
    </source>
</evidence>
<name>A0A3P7K968_STRVU</name>
<evidence type="ECO:0000256" key="4">
    <source>
        <dbReference type="ARBA" id="ARBA00022723"/>
    </source>
</evidence>
<dbReference type="AlphaFoldDB" id="A0A3P7K968"/>
<organism evidence="10 11">
    <name type="scientific">Strongylus vulgaris</name>
    <name type="common">Blood worm</name>
    <dbReference type="NCBI Taxonomy" id="40348"/>
    <lineage>
        <taxon>Eukaryota</taxon>
        <taxon>Metazoa</taxon>
        <taxon>Ecdysozoa</taxon>
        <taxon>Nematoda</taxon>
        <taxon>Chromadorea</taxon>
        <taxon>Rhabditida</taxon>
        <taxon>Rhabditina</taxon>
        <taxon>Rhabditomorpha</taxon>
        <taxon>Strongyloidea</taxon>
        <taxon>Strongylidae</taxon>
        <taxon>Strongylus</taxon>
    </lineage>
</organism>
<proteinExistence type="inferred from homology"/>
<protein>
    <recommendedName>
        <fullName evidence="3 8">Carbonic anhydrase</fullName>
        <ecNumber evidence="3 8">4.2.1.1</ecNumber>
    </recommendedName>
</protein>
<dbReference type="OrthoDB" id="429145at2759"/>
<dbReference type="Gene3D" id="3.10.200.10">
    <property type="entry name" value="Alpha carbonic anhydrase"/>
    <property type="match status" value="1"/>
</dbReference>
<evidence type="ECO:0000313" key="10">
    <source>
        <dbReference type="EMBL" id="VDM67835.1"/>
    </source>
</evidence>
<evidence type="ECO:0000259" key="9">
    <source>
        <dbReference type="PROSITE" id="PS51144"/>
    </source>
</evidence>
<keyword evidence="6 8" id="KW-0456">Lyase</keyword>
<dbReference type="PANTHER" id="PTHR18952">
    <property type="entry name" value="CARBONIC ANHYDRASE"/>
    <property type="match status" value="1"/>
</dbReference>
<keyword evidence="11" id="KW-1185">Reference proteome</keyword>
<evidence type="ECO:0000256" key="3">
    <source>
        <dbReference type="ARBA" id="ARBA00012925"/>
    </source>
</evidence>
<dbReference type="PROSITE" id="PS00162">
    <property type="entry name" value="ALPHA_CA_1"/>
    <property type="match status" value="1"/>
</dbReference>
<dbReference type="SMART" id="SM01057">
    <property type="entry name" value="Carb_anhydrase"/>
    <property type="match status" value="1"/>
</dbReference>
<dbReference type="InterPro" id="IPR018338">
    <property type="entry name" value="Carbonic_anhydrase_a-class_CS"/>
</dbReference>
<dbReference type="PROSITE" id="PS51144">
    <property type="entry name" value="ALPHA_CA_2"/>
    <property type="match status" value="1"/>
</dbReference>
<feature type="domain" description="Alpha-carbonic anhydrase" evidence="9">
    <location>
        <begin position="1"/>
        <end position="161"/>
    </location>
</feature>
<sequence>MVGRILDFKTEIITPRKVTCQNGGLNLGSPIDIHASDVDFALLDKIRFVNYKESGTVNITNTGHSIMIDGFESWHKKQPYVEKGGFRYRYRLAELHFHWAQNDSGSEHAIGGLRYPGEIHLVHYRHNLKASEAAKTPGGIAVLGVFLIVEKESKPTPEVSL</sequence>
<dbReference type="PANTHER" id="PTHR18952:SF141">
    <property type="entry name" value="CARBONIC ANHYDRASE"/>
    <property type="match status" value="1"/>
</dbReference>
<dbReference type="InterPro" id="IPR036398">
    <property type="entry name" value="CA_dom_sf"/>
</dbReference>
<dbReference type="SUPFAM" id="SSF51069">
    <property type="entry name" value="Carbonic anhydrase"/>
    <property type="match status" value="1"/>
</dbReference>